<gene>
    <name evidence="2" type="ORF">P7K49_022084</name>
</gene>
<evidence type="ECO:0000256" key="1">
    <source>
        <dbReference type="SAM" id="MobiDB-lite"/>
    </source>
</evidence>
<feature type="non-terminal residue" evidence="2">
    <location>
        <position position="135"/>
    </location>
</feature>
<proteinExistence type="predicted"/>
<feature type="region of interest" description="Disordered" evidence="1">
    <location>
        <begin position="28"/>
        <end position="82"/>
    </location>
</feature>
<evidence type="ECO:0000313" key="2">
    <source>
        <dbReference type="EMBL" id="KAK2100736.1"/>
    </source>
</evidence>
<comment type="caution">
    <text evidence="2">The sequence shown here is derived from an EMBL/GenBank/DDBJ whole genome shotgun (WGS) entry which is preliminary data.</text>
</comment>
<sequence length="135" mass="13904">MGMDLTCPFGISPACGAQASWSIFGADTAEVPGTRGHSQQEAAMPHIPEDEEPPGEPQAAQSPAGQVSAPSLPSASLAGGQAKCPGLRSQPLGWPEGLLTAHAGCSGYLEKVCGFHAEESVTLSWFEFTEAPNIL</sequence>
<accession>A0ABQ9UUJ0</accession>
<reference evidence="2 3" key="1">
    <citation type="submission" date="2023-05" db="EMBL/GenBank/DDBJ databases">
        <title>B98-5 Cell Line De Novo Hybrid Assembly: An Optical Mapping Approach.</title>
        <authorList>
            <person name="Kananen K."/>
            <person name="Auerbach J.A."/>
            <person name="Kautto E."/>
            <person name="Blachly J.S."/>
        </authorList>
    </citation>
    <scope>NUCLEOTIDE SEQUENCE [LARGE SCALE GENOMIC DNA]</scope>
    <source>
        <strain evidence="2">B95-8</strain>
        <tissue evidence="2">Cell line</tissue>
    </source>
</reference>
<protein>
    <submittedName>
        <fullName evidence="2">Uncharacterized protein</fullName>
    </submittedName>
</protein>
<dbReference type="Proteomes" id="UP001266305">
    <property type="component" value="Unassembled WGS sequence"/>
</dbReference>
<keyword evidence="3" id="KW-1185">Reference proteome</keyword>
<dbReference type="EMBL" id="JASSZA010000010">
    <property type="protein sequence ID" value="KAK2100736.1"/>
    <property type="molecule type" value="Genomic_DNA"/>
</dbReference>
<evidence type="ECO:0000313" key="3">
    <source>
        <dbReference type="Proteomes" id="UP001266305"/>
    </source>
</evidence>
<feature type="compositionally biased region" description="Low complexity" evidence="1">
    <location>
        <begin position="68"/>
        <end position="78"/>
    </location>
</feature>
<name>A0ABQ9UUJ0_SAGOE</name>
<organism evidence="2 3">
    <name type="scientific">Saguinus oedipus</name>
    <name type="common">Cotton-top tamarin</name>
    <name type="synonym">Oedipomidas oedipus</name>
    <dbReference type="NCBI Taxonomy" id="9490"/>
    <lineage>
        <taxon>Eukaryota</taxon>
        <taxon>Metazoa</taxon>
        <taxon>Chordata</taxon>
        <taxon>Craniata</taxon>
        <taxon>Vertebrata</taxon>
        <taxon>Euteleostomi</taxon>
        <taxon>Mammalia</taxon>
        <taxon>Eutheria</taxon>
        <taxon>Euarchontoglires</taxon>
        <taxon>Primates</taxon>
        <taxon>Haplorrhini</taxon>
        <taxon>Platyrrhini</taxon>
        <taxon>Cebidae</taxon>
        <taxon>Callitrichinae</taxon>
        <taxon>Saguinus</taxon>
    </lineage>
</organism>